<dbReference type="eggNOG" id="COG2109">
    <property type="taxonomic scope" value="Bacteria"/>
</dbReference>
<evidence type="ECO:0000313" key="2">
    <source>
        <dbReference type="Proteomes" id="UP000000742"/>
    </source>
</evidence>
<accession>B7GLS6</accession>
<name>B7GLS6_ANOFW</name>
<keyword evidence="1" id="KW-0808">Transferase</keyword>
<dbReference type="CDD" id="cd00561">
    <property type="entry name" value="CobA_ACA"/>
    <property type="match status" value="1"/>
</dbReference>
<dbReference type="SUPFAM" id="SSF52540">
    <property type="entry name" value="P-loop containing nucleoside triphosphate hydrolases"/>
    <property type="match status" value="1"/>
</dbReference>
<dbReference type="GO" id="GO:0005524">
    <property type="term" value="F:ATP binding"/>
    <property type="evidence" value="ECO:0007669"/>
    <property type="project" value="InterPro"/>
</dbReference>
<dbReference type="HOGENOM" id="CLU_088595_0_1_9"/>
<gene>
    <name evidence="1" type="ordered locus">Aflv_2167</name>
</gene>
<proteinExistence type="predicted"/>
<reference evidence="1 2" key="1">
    <citation type="journal article" date="2008" name="Genome Biol.">
        <title>Encapsulated in silica: genome, proteome and physiology of the thermophilic bacterium Anoxybacillus flavithermus WK1.</title>
        <authorList>
            <person name="Saw J.H."/>
            <person name="Mountain B.W."/>
            <person name="Feng L."/>
            <person name="Omelchenko M.V."/>
            <person name="Hou S."/>
            <person name="Saito J.A."/>
            <person name="Stott M.B."/>
            <person name="Li D."/>
            <person name="Zhao G."/>
            <person name="Wu J."/>
            <person name="Galperin M.Y."/>
            <person name="Koonin E.V."/>
            <person name="Makarova K.S."/>
            <person name="Wolf Y.I."/>
            <person name="Rigden D.J."/>
            <person name="Dunfield P.F."/>
            <person name="Wang L."/>
            <person name="Alam M."/>
        </authorList>
    </citation>
    <scope>NUCLEOTIDE SEQUENCE [LARGE SCALE GENOMIC DNA]</scope>
    <source>
        <strain evidence="2">DSM 21510 / WK1</strain>
    </source>
</reference>
<dbReference type="NCBIfam" id="NF004637">
    <property type="entry name" value="PRK05986.1"/>
    <property type="match status" value="1"/>
</dbReference>
<dbReference type="PIRSF" id="PIRSF015617">
    <property type="entry name" value="Adensltrnsf_CobA"/>
    <property type="match status" value="1"/>
</dbReference>
<dbReference type="AlphaFoldDB" id="B7GLS6"/>
<dbReference type="GO" id="GO:0009236">
    <property type="term" value="P:cobalamin biosynthetic process"/>
    <property type="evidence" value="ECO:0007669"/>
    <property type="project" value="InterPro"/>
</dbReference>
<dbReference type="KEGG" id="afl:Aflv_2167"/>
<organism evidence="1 2">
    <name type="scientific">Anoxybacillus flavithermus (strain DSM 21510 / WK1)</name>
    <dbReference type="NCBI Taxonomy" id="491915"/>
    <lineage>
        <taxon>Bacteria</taxon>
        <taxon>Bacillati</taxon>
        <taxon>Bacillota</taxon>
        <taxon>Bacilli</taxon>
        <taxon>Bacillales</taxon>
        <taxon>Anoxybacillaceae</taxon>
        <taxon>Anoxybacillus</taxon>
    </lineage>
</organism>
<dbReference type="STRING" id="491915.Aflv_2167"/>
<dbReference type="GO" id="GO:0008817">
    <property type="term" value="F:corrinoid adenosyltransferase activity"/>
    <property type="evidence" value="ECO:0007669"/>
    <property type="project" value="InterPro"/>
</dbReference>
<dbReference type="Pfam" id="PF02572">
    <property type="entry name" value="CobA_CobO_BtuR"/>
    <property type="match status" value="1"/>
</dbReference>
<dbReference type="InterPro" id="IPR003724">
    <property type="entry name" value="CblAdoTrfase_CobA"/>
</dbReference>
<dbReference type="PANTHER" id="PTHR46638">
    <property type="entry name" value="CORRINOID ADENOSYLTRANSFERASE"/>
    <property type="match status" value="1"/>
</dbReference>
<protein>
    <submittedName>
        <fullName evidence="1">ATP:corrinoid adenosyltransferase</fullName>
    </submittedName>
</protein>
<dbReference type="Proteomes" id="UP000000742">
    <property type="component" value="Chromosome"/>
</dbReference>
<dbReference type="EMBL" id="CP000922">
    <property type="protein sequence ID" value="ACJ34526.1"/>
    <property type="molecule type" value="Genomic_DNA"/>
</dbReference>
<evidence type="ECO:0000313" key="1">
    <source>
        <dbReference type="EMBL" id="ACJ34526.1"/>
    </source>
</evidence>
<dbReference type="NCBIfam" id="TIGR00708">
    <property type="entry name" value="cobA"/>
    <property type="match status" value="1"/>
</dbReference>
<dbReference type="Gene3D" id="3.40.50.300">
    <property type="entry name" value="P-loop containing nucleotide triphosphate hydrolases"/>
    <property type="match status" value="1"/>
</dbReference>
<sequence>MGGRNMVIVYTGDGKGKTTAAVGLAVRAAGHGKKVIVIQFIKSPHRPYGEAKIFQQLGIPVHQTGVGFTWTKTPAEHREALQKGWALAKECVQSGMYDVVILDELNVALAITSFPIDDVLPLQDVIHTLANKPAHTHVIVTGRGAKEEMIELADLVTEMKEVKHYYREGVHAIKGIDL</sequence>
<dbReference type="PANTHER" id="PTHR46638:SF1">
    <property type="entry name" value="CORRINOID ADENOSYLTRANSFERASE"/>
    <property type="match status" value="1"/>
</dbReference>
<dbReference type="InterPro" id="IPR027417">
    <property type="entry name" value="P-loop_NTPase"/>
</dbReference>